<organism evidence="2 3">
    <name type="scientific">Pleurodeles waltl</name>
    <name type="common">Iberian ribbed newt</name>
    <dbReference type="NCBI Taxonomy" id="8319"/>
    <lineage>
        <taxon>Eukaryota</taxon>
        <taxon>Metazoa</taxon>
        <taxon>Chordata</taxon>
        <taxon>Craniata</taxon>
        <taxon>Vertebrata</taxon>
        <taxon>Euteleostomi</taxon>
        <taxon>Amphibia</taxon>
        <taxon>Batrachia</taxon>
        <taxon>Caudata</taxon>
        <taxon>Salamandroidea</taxon>
        <taxon>Salamandridae</taxon>
        <taxon>Pleurodelinae</taxon>
        <taxon>Pleurodeles</taxon>
    </lineage>
</organism>
<dbReference type="AlphaFoldDB" id="A0AAV7LHY1"/>
<dbReference type="EMBL" id="JANPWB010000015">
    <property type="protein sequence ID" value="KAJ1090622.1"/>
    <property type="molecule type" value="Genomic_DNA"/>
</dbReference>
<evidence type="ECO:0000313" key="2">
    <source>
        <dbReference type="EMBL" id="KAJ1090622.1"/>
    </source>
</evidence>
<reference evidence="2" key="1">
    <citation type="journal article" date="2022" name="bioRxiv">
        <title>Sequencing and chromosome-scale assembly of the giantPleurodeles waltlgenome.</title>
        <authorList>
            <person name="Brown T."/>
            <person name="Elewa A."/>
            <person name="Iarovenko S."/>
            <person name="Subramanian E."/>
            <person name="Araus A.J."/>
            <person name="Petzold A."/>
            <person name="Susuki M."/>
            <person name="Suzuki K.-i.T."/>
            <person name="Hayashi T."/>
            <person name="Toyoda A."/>
            <person name="Oliveira C."/>
            <person name="Osipova E."/>
            <person name="Leigh N.D."/>
            <person name="Simon A."/>
            <person name="Yun M.H."/>
        </authorList>
    </citation>
    <scope>NUCLEOTIDE SEQUENCE</scope>
    <source>
        <strain evidence="2">20211129_DDA</strain>
        <tissue evidence="2">Liver</tissue>
    </source>
</reference>
<accession>A0AAV7LHY1</accession>
<sequence length="148" mass="16625">MLLYPVKLKVIYDRRSHFFTTRRNLGLAEGLRRRLHPGVPGLGLRDNTQCGADPQRSSKGSSRWSRCSQSTARVMVQPDGTLSLEIRQQEREEPRVPVEAVTLVASSGTDSDLLEKHRCLSRKTVMSKRNIWVELTGAPGDDSAATHW</sequence>
<gene>
    <name evidence="2" type="ORF">NDU88_003752</name>
</gene>
<evidence type="ECO:0000256" key="1">
    <source>
        <dbReference type="SAM" id="MobiDB-lite"/>
    </source>
</evidence>
<name>A0AAV7LHY1_PLEWA</name>
<protein>
    <submittedName>
        <fullName evidence="2">Uncharacterized protein</fullName>
    </submittedName>
</protein>
<feature type="compositionally biased region" description="Low complexity" evidence="1">
    <location>
        <begin position="57"/>
        <end position="70"/>
    </location>
</feature>
<feature type="region of interest" description="Disordered" evidence="1">
    <location>
        <begin position="39"/>
        <end position="70"/>
    </location>
</feature>
<proteinExistence type="predicted"/>
<dbReference type="Proteomes" id="UP001066276">
    <property type="component" value="Chromosome 11"/>
</dbReference>
<keyword evidence="3" id="KW-1185">Reference proteome</keyword>
<comment type="caution">
    <text evidence="2">The sequence shown here is derived from an EMBL/GenBank/DDBJ whole genome shotgun (WGS) entry which is preliminary data.</text>
</comment>
<evidence type="ECO:0000313" key="3">
    <source>
        <dbReference type="Proteomes" id="UP001066276"/>
    </source>
</evidence>